<proteinExistence type="predicted"/>
<protein>
    <recommendedName>
        <fullName evidence="2">Helix-turn-helix domain-containing protein</fullName>
    </recommendedName>
</protein>
<dbReference type="AlphaFoldDB" id="A0A7J3VSU6"/>
<organism evidence="1">
    <name type="scientific">Caldiarchaeum subterraneum</name>
    <dbReference type="NCBI Taxonomy" id="311458"/>
    <lineage>
        <taxon>Archaea</taxon>
        <taxon>Nitrososphaerota</taxon>
        <taxon>Candidatus Caldarchaeales</taxon>
        <taxon>Candidatus Caldarchaeaceae</taxon>
        <taxon>Candidatus Caldarchaeum</taxon>
    </lineage>
</organism>
<comment type="caution">
    <text evidence="1">The sequence shown here is derived from an EMBL/GenBank/DDBJ whole genome shotgun (WGS) entry which is preliminary data.</text>
</comment>
<reference evidence="1" key="1">
    <citation type="journal article" date="2020" name="mSystems">
        <title>Genome- and Community-Level Interaction Insights into Carbon Utilization and Element Cycling Functions of Hydrothermarchaeota in Hydrothermal Sediment.</title>
        <authorList>
            <person name="Zhou Z."/>
            <person name="Liu Y."/>
            <person name="Xu W."/>
            <person name="Pan J."/>
            <person name="Luo Z.H."/>
            <person name="Li M."/>
        </authorList>
    </citation>
    <scope>NUCLEOTIDE SEQUENCE [LARGE SCALE GENOMIC DNA]</scope>
    <source>
        <strain evidence="1">SpSt-1074</strain>
    </source>
</reference>
<dbReference type="EMBL" id="DRXH01000075">
    <property type="protein sequence ID" value="HHM44099.1"/>
    <property type="molecule type" value="Genomic_DNA"/>
</dbReference>
<evidence type="ECO:0008006" key="2">
    <source>
        <dbReference type="Google" id="ProtNLM"/>
    </source>
</evidence>
<gene>
    <name evidence="1" type="ORF">ENM31_02215</name>
</gene>
<dbReference type="InterPro" id="IPR009078">
    <property type="entry name" value="Ferritin-like_SF"/>
</dbReference>
<name>A0A7J3VSU6_CALS0</name>
<accession>A0A7J3VSU6</accession>
<sequence length="251" mass="28063">MKNTKAEEIIPALRAMVALELKKSHGMSNAETARALSITPQAVTQYTKGVRAFGKHSLASNDLVKKVVKEYAAKIALRKRPVQETELLDLAYEVLMLAEAPRRESEKLEEQARSQALRILRSRLAAEQEAAELFLSEAIKSKDDIVRLLFRQVASDSLRHAAIMQAAISAAANRLGEGPLPDPERLRQLQQHEEKSHIHDLEEVKKMLPNNLLKILLDSVEADEAKHDMILDKLISLRSREQASGASEPTR</sequence>
<evidence type="ECO:0000313" key="1">
    <source>
        <dbReference type="EMBL" id="HHM44099.1"/>
    </source>
</evidence>
<dbReference type="SUPFAM" id="SSF47240">
    <property type="entry name" value="Ferritin-like"/>
    <property type="match status" value="1"/>
</dbReference>